<feature type="compositionally biased region" description="Low complexity" evidence="10">
    <location>
        <begin position="130"/>
        <end position="141"/>
    </location>
</feature>
<dbReference type="InterPro" id="IPR011009">
    <property type="entry name" value="Kinase-like_dom_sf"/>
</dbReference>
<dbReference type="InterPro" id="IPR050236">
    <property type="entry name" value="Ser_Thr_kinase_AGC"/>
</dbReference>
<feature type="compositionally biased region" description="Basic and acidic residues" evidence="10">
    <location>
        <begin position="1384"/>
        <end position="1396"/>
    </location>
</feature>
<dbReference type="PROSITE" id="PS51285">
    <property type="entry name" value="AGC_KINASE_CTER"/>
    <property type="match status" value="1"/>
</dbReference>
<keyword evidence="2" id="KW-0723">Serine/threonine-protein kinase</keyword>
<evidence type="ECO:0000256" key="3">
    <source>
        <dbReference type="ARBA" id="ARBA00022679"/>
    </source>
</evidence>
<evidence type="ECO:0000256" key="2">
    <source>
        <dbReference type="ARBA" id="ARBA00022527"/>
    </source>
</evidence>
<dbReference type="InterPro" id="IPR000014">
    <property type="entry name" value="PAS"/>
</dbReference>
<comment type="catalytic activity">
    <reaction evidence="8">
        <text>L-seryl-[protein] + ATP = O-phospho-L-seryl-[protein] + ADP + H(+)</text>
        <dbReference type="Rhea" id="RHEA:17989"/>
        <dbReference type="Rhea" id="RHEA-COMP:9863"/>
        <dbReference type="Rhea" id="RHEA-COMP:11604"/>
        <dbReference type="ChEBI" id="CHEBI:15378"/>
        <dbReference type="ChEBI" id="CHEBI:29999"/>
        <dbReference type="ChEBI" id="CHEBI:30616"/>
        <dbReference type="ChEBI" id="CHEBI:83421"/>
        <dbReference type="ChEBI" id="CHEBI:456216"/>
        <dbReference type="EC" id="2.7.11.1"/>
    </reaction>
</comment>
<feature type="domain" description="PAS" evidence="13">
    <location>
        <begin position="929"/>
        <end position="970"/>
    </location>
</feature>
<dbReference type="PROSITE" id="PS00108">
    <property type="entry name" value="PROTEIN_KINASE_ST"/>
    <property type="match status" value="1"/>
</dbReference>
<feature type="region of interest" description="Disordered" evidence="10">
    <location>
        <begin position="1042"/>
        <end position="1063"/>
    </location>
</feature>
<dbReference type="PANTHER" id="PTHR24356:SF1">
    <property type="entry name" value="SERINE_THREONINE-PROTEIN KINASE GREATWALL"/>
    <property type="match status" value="1"/>
</dbReference>
<dbReference type="RefSeq" id="XP_016610428.1">
    <property type="nucleotide sequence ID" value="XM_016751146.1"/>
</dbReference>
<keyword evidence="3" id="KW-0808">Transferase</keyword>
<gene>
    <name evidence="15" type="ORF">SPPG_02858</name>
</gene>
<keyword evidence="9" id="KW-0597">Phosphoprotein</keyword>
<reference evidence="15 16" key="1">
    <citation type="submission" date="2009-08" db="EMBL/GenBank/DDBJ databases">
        <title>The Genome Sequence of Spizellomyces punctatus strain DAOM BR117.</title>
        <authorList>
            <consortium name="The Broad Institute Genome Sequencing Platform"/>
            <person name="Russ C."/>
            <person name="Cuomo C."/>
            <person name="Shea T."/>
            <person name="Young S.K."/>
            <person name="Zeng Q."/>
            <person name="Koehrsen M."/>
            <person name="Haas B."/>
            <person name="Borodovsky M."/>
            <person name="Guigo R."/>
            <person name="Alvarado L."/>
            <person name="Berlin A."/>
            <person name="Bochicchio J."/>
            <person name="Borenstein D."/>
            <person name="Chapman S."/>
            <person name="Chen Z."/>
            <person name="Engels R."/>
            <person name="Freedman E."/>
            <person name="Gellesch M."/>
            <person name="Goldberg J."/>
            <person name="Griggs A."/>
            <person name="Gujja S."/>
            <person name="Heiman D."/>
            <person name="Hepburn T."/>
            <person name="Howarth C."/>
            <person name="Jen D."/>
            <person name="Larson L."/>
            <person name="Lewis B."/>
            <person name="Mehta T."/>
            <person name="Park D."/>
            <person name="Pearson M."/>
            <person name="Roberts A."/>
            <person name="Saif S."/>
            <person name="Shenoy N."/>
            <person name="Sisk P."/>
            <person name="Stolte C."/>
            <person name="Sykes S."/>
            <person name="Thomson T."/>
            <person name="Walk T."/>
            <person name="White J."/>
            <person name="Yandava C."/>
            <person name="Burger G."/>
            <person name="Gray M.W."/>
            <person name="Holland P.W.H."/>
            <person name="King N."/>
            <person name="Lang F.B.F."/>
            <person name="Roger A.J."/>
            <person name="Ruiz-Trillo I."/>
            <person name="Lander E."/>
            <person name="Nusbaum C."/>
        </authorList>
    </citation>
    <scope>NUCLEOTIDE SEQUENCE [LARGE SCALE GENOMIC DNA]</scope>
    <source>
        <strain evidence="15 16">DAOM BR117</strain>
    </source>
</reference>
<dbReference type="PROSITE" id="PS50112">
    <property type="entry name" value="PAS"/>
    <property type="match status" value="1"/>
</dbReference>
<dbReference type="eggNOG" id="KOG0605">
    <property type="taxonomic scope" value="Eukaryota"/>
</dbReference>
<feature type="compositionally biased region" description="Low complexity" evidence="10">
    <location>
        <begin position="1077"/>
        <end position="1093"/>
    </location>
</feature>
<dbReference type="GO" id="GO:0005737">
    <property type="term" value="C:cytoplasm"/>
    <property type="evidence" value="ECO:0007669"/>
    <property type="project" value="TreeGrafter"/>
</dbReference>
<evidence type="ECO:0000256" key="9">
    <source>
        <dbReference type="PROSITE-ProRule" id="PRU00169"/>
    </source>
</evidence>
<feature type="compositionally biased region" description="Polar residues" evidence="10">
    <location>
        <begin position="1504"/>
        <end position="1527"/>
    </location>
</feature>
<feature type="compositionally biased region" description="Low complexity" evidence="10">
    <location>
        <begin position="295"/>
        <end position="314"/>
    </location>
</feature>
<evidence type="ECO:0000259" key="14">
    <source>
        <dbReference type="PROSITE" id="PS51285"/>
    </source>
</evidence>
<feature type="region of interest" description="Disordered" evidence="10">
    <location>
        <begin position="2133"/>
        <end position="2172"/>
    </location>
</feature>
<dbReference type="VEuPathDB" id="FungiDB:SPPG_02858"/>
<dbReference type="InterPro" id="IPR001789">
    <property type="entry name" value="Sig_transdc_resp-reg_receiver"/>
</dbReference>
<dbReference type="Gene3D" id="3.30.450.20">
    <property type="entry name" value="PAS domain"/>
    <property type="match status" value="1"/>
</dbReference>
<feature type="compositionally biased region" description="Low complexity" evidence="10">
    <location>
        <begin position="837"/>
        <end position="846"/>
    </location>
</feature>
<dbReference type="CDD" id="cd05579">
    <property type="entry name" value="STKc_MAST_like"/>
    <property type="match status" value="1"/>
</dbReference>
<feature type="region of interest" description="Disordered" evidence="10">
    <location>
        <begin position="287"/>
        <end position="314"/>
    </location>
</feature>
<dbReference type="Proteomes" id="UP000053201">
    <property type="component" value="Unassembled WGS sequence"/>
</dbReference>
<evidence type="ECO:0000313" key="16">
    <source>
        <dbReference type="Proteomes" id="UP000053201"/>
    </source>
</evidence>
<evidence type="ECO:0000256" key="6">
    <source>
        <dbReference type="ARBA" id="ARBA00022840"/>
    </source>
</evidence>
<dbReference type="FunFam" id="3.30.200.20:FF:001008">
    <property type="entry name" value="Serine/threonine-protein kinase cek1"/>
    <property type="match status" value="1"/>
</dbReference>
<dbReference type="InterPro" id="IPR008271">
    <property type="entry name" value="Ser/Thr_kinase_AS"/>
</dbReference>
<feature type="compositionally biased region" description="Low complexity" evidence="10">
    <location>
        <begin position="814"/>
        <end position="824"/>
    </location>
</feature>
<dbReference type="InterPro" id="IPR035965">
    <property type="entry name" value="PAS-like_dom_sf"/>
</dbReference>
<dbReference type="SUPFAM" id="SSF52172">
    <property type="entry name" value="CheY-like"/>
    <property type="match status" value="1"/>
</dbReference>
<feature type="compositionally biased region" description="Low complexity" evidence="10">
    <location>
        <begin position="541"/>
        <end position="552"/>
    </location>
</feature>
<feature type="compositionally biased region" description="Polar residues" evidence="10">
    <location>
        <begin position="560"/>
        <end position="579"/>
    </location>
</feature>
<dbReference type="GO" id="GO:0004674">
    <property type="term" value="F:protein serine/threonine kinase activity"/>
    <property type="evidence" value="ECO:0007669"/>
    <property type="project" value="UniProtKB-KW"/>
</dbReference>
<feature type="domain" description="AGC-kinase C-terminal" evidence="14">
    <location>
        <begin position="1898"/>
        <end position="2022"/>
    </location>
</feature>
<feature type="compositionally biased region" description="Acidic residues" evidence="10">
    <location>
        <begin position="257"/>
        <end position="266"/>
    </location>
</feature>
<protein>
    <recommendedName>
        <fullName evidence="1">non-specific serine/threonine protein kinase</fullName>
        <ecNumber evidence="1">2.7.11.1</ecNumber>
    </recommendedName>
</protein>
<dbReference type="InterPro" id="IPR011006">
    <property type="entry name" value="CheY-like_superfamily"/>
</dbReference>
<dbReference type="OMA" id="HNRRFVG"/>
<feature type="compositionally biased region" description="Low complexity" evidence="10">
    <location>
        <begin position="204"/>
        <end position="215"/>
    </location>
</feature>
<dbReference type="GO" id="GO:0005634">
    <property type="term" value="C:nucleus"/>
    <property type="evidence" value="ECO:0007669"/>
    <property type="project" value="TreeGrafter"/>
</dbReference>
<feature type="compositionally biased region" description="Polar residues" evidence="10">
    <location>
        <begin position="855"/>
        <end position="871"/>
    </location>
</feature>
<feature type="region of interest" description="Disordered" evidence="10">
    <location>
        <begin position="1384"/>
        <end position="1461"/>
    </location>
</feature>
<dbReference type="InterPro" id="IPR000719">
    <property type="entry name" value="Prot_kinase_dom"/>
</dbReference>
<dbReference type="SMART" id="SM00448">
    <property type="entry name" value="REC"/>
    <property type="match status" value="1"/>
</dbReference>
<dbReference type="SUPFAM" id="SSF56112">
    <property type="entry name" value="Protein kinase-like (PK-like)"/>
    <property type="match status" value="1"/>
</dbReference>
<dbReference type="GeneID" id="27686417"/>
<feature type="modified residue" description="4-aspartylphosphate" evidence="9">
    <location>
        <position position="2259"/>
    </location>
</feature>
<dbReference type="SMART" id="SM00220">
    <property type="entry name" value="S_TKc"/>
    <property type="match status" value="1"/>
</dbReference>
<evidence type="ECO:0000259" key="13">
    <source>
        <dbReference type="PROSITE" id="PS50112"/>
    </source>
</evidence>
<evidence type="ECO:0000256" key="5">
    <source>
        <dbReference type="ARBA" id="ARBA00022777"/>
    </source>
</evidence>
<dbReference type="CDD" id="cd17546">
    <property type="entry name" value="REC_hyHK_CKI1_RcsC-like"/>
    <property type="match status" value="1"/>
</dbReference>
<dbReference type="EC" id="2.7.11.1" evidence="1"/>
<keyword evidence="6" id="KW-0067">ATP-binding</keyword>
<feature type="region of interest" description="Disordered" evidence="10">
    <location>
        <begin position="77"/>
        <end position="215"/>
    </location>
</feature>
<evidence type="ECO:0000256" key="10">
    <source>
        <dbReference type="SAM" id="MobiDB-lite"/>
    </source>
</evidence>
<feature type="region of interest" description="Disordered" evidence="10">
    <location>
        <begin position="803"/>
        <end position="900"/>
    </location>
</feature>
<dbReference type="Pfam" id="PF00069">
    <property type="entry name" value="Pkinase"/>
    <property type="match status" value="2"/>
</dbReference>
<feature type="compositionally biased region" description="Polar residues" evidence="10">
    <location>
        <begin position="803"/>
        <end position="813"/>
    </location>
</feature>
<dbReference type="PROSITE" id="PS50011">
    <property type="entry name" value="PROTEIN_KINASE_DOM"/>
    <property type="match status" value="1"/>
</dbReference>
<evidence type="ECO:0000256" key="4">
    <source>
        <dbReference type="ARBA" id="ARBA00022741"/>
    </source>
</evidence>
<dbReference type="PROSITE" id="PS50110">
    <property type="entry name" value="RESPONSE_REGULATORY"/>
    <property type="match status" value="1"/>
</dbReference>
<dbReference type="SUPFAM" id="SSF55785">
    <property type="entry name" value="PYP-like sensor domain (PAS domain)"/>
    <property type="match status" value="1"/>
</dbReference>
<feature type="compositionally biased region" description="Basic residues" evidence="10">
    <location>
        <begin position="1418"/>
        <end position="1433"/>
    </location>
</feature>
<dbReference type="Gene3D" id="3.30.200.20">
    <property type="entry name" value="Phosphorylase Kinase, domain 1"/>
    <property type="match status" value="2"/>
</dbReference>
<dbReference type="OrthoDB" id="162894at2759"/>
<feature type="region of interest" description="Disordered" evidence="10">
    <location>
        <begin position="467"/>
        <end position="582"/>
    </location>
</feature>
<feature type="region of interest" description="Disordered" evidence="10">
    <location>
        <begin position="1502"/>
        <end position="1539"/>
    </location>
</feature>
<keyword evidence="5 15" id="KW-0418">Kinase</keyword>
<sequence length="2331" mass="252657">MDSQQQTSGGTPAGNAAPRFSLPAAGPRPNKIERRLSPLNPLAASPSGLAPTSHPLPAKSLHRSEFLDPLAANKTVVASPPTCGSFLSTSEPPPIPTKSKRRTLSNITASLRKLTKSFSESDAPERETNPSSPVSPVQSKPLPVPPSMQLRRTSRSSATSENSDTDSSVSPKPVSPSSSGTSPVHIPSRPRKGSLLEHNAWGGSLPSMSSSSPNRPLLFQRYGYANDNSGNSDIVTDPCPARSVGSIMQPLFPQEDGGFEEGEWDDPTTMVPKHLLMTTGSLPDLPRWSRQALLQHPQRSDSSGSSSVVSPHGQSVHVLSTATMDSKKPVGKGRHQSFNFGVKPLHVEGEGTASTSVPPMTAVGRPGRARANSGAPNLASLERNRETEVRSQGSEVRSSSVFSASDVDALHALLDRSRQVKNYRWKTSEPVAVWTSWTEYTTQSTFHPILPPRKESRASMFDSPLLQPLSTDVRSPSPMFSLDDDDAPDDDGASVGSGSTTTSRRSRPESPFFATVLGKKRLSRSGNPLSIKTSTPGQKQSSDVRSPSSSPRGTGAESPIVSSNTSQQAAEGPTMTRSLSDGDLSEYLKGYSEMKNSLRIAKTTCNAQIQRIIAELHAFVEGSLEYHDRAPPPLSLNPFDSARARAASTTALFGPDKEKGKGSLMHALSEGNLSQSSGDWDRNTSNAQLDSQTSWASDLSIAADEDAKEPPLLKAVTELIAIAQHILEMDLAQLMTPGACRDAISRMMALRALWSRNPDWGCGEYVIRMLMAFADVARMVESLEEDTRMWTYVAAGSVASQGGQLAVTQSQIQPRSTSRPGSGSRHMRPPLLRRESLSSGLGLESSGGEEEDGYQSFTDSGAEASDSTKGSLNRRPSGRGRSIKPPAPLQHQFSQPQLVRPQENWTLTELRAAAGEAQSVNVMMELGFDGRLLYVSPVVKMVFGYDVEEMVNELDNSPQNGTLPFLPPESSDANVFKEATAMLQQDEKAAIEVTYRARRKDGRWLEMEGKGMVNFDRTTGQKRSTIWVTRPVALLGEEWDDVAESSEDGEERLGGEEHQQSPVGIHIASIDTDRNSPVRIRSSPVSSPSVTVEPPTPLSSNNMLNALPSLDLVLCNICERSVPAVLFEEHTESCSEVHRIEMDLMLVNDELRDAKTQCLERIRVLELEMTGDGEDECERRLYEEYAKRLLGITHSVLNVIEDILAIPIPDAVDDVCDDLEGGDSGQEDGEDDRVLLRNRSHLMLTSHESSLRRRSSVTSRMQQLVNWKPPAESEFYPPEVPSTSTLSALKALDYLHTDTNTPPAIDTAMVGLGLGIYHLATDVESLVKSKCEGCERMRSVVGRYRELAVEEEAIKVEIGVQTGTIAVDERDPGGTEVGGVFVREVESGSDADEKGKNNSRSTNKRADGRPSSGARSPGSKRKDRRKGRRKKGSGKAVGSPEALNIDTHKHARSASPRPRMVVNKNKTLQVELISSPMISSPRLGRSGSSYFASSLNQAAPVGTSMGSSPFSGQASGTVGNLTPSSSAAGGPGTPPSANAAIQRSVPSIKDFDIIKPISKGAFGSVYLAKKRLTGDYYAIKVLKKADMVAKNQVMNIKAERMILTQLDSPFVVKLYFSFQSRDNLYLVMEYLNGGDCAALIKAVGCLDEKWAGQYIAEVVLGLEFLHSRGIVHRDLKPDNLLIDQDGHVKLTDFGLSRVGFLGRRARDSFLNPSSNSSSNNTNAPGSPIIGAVPTYPISTTTPTTPTFSPSSPFKLGEHLYGVSSPYALGRHSRRSSVASNGSMGSERDEIGSSGKVFVGTPDYLAPESILGLGQGTSVDWWALGVIFYEFLFGIPPFHAATPSQVFENILTRRIDWHEDDFELSPEARCLMESLMCTDIESRLGTKGAYEVKRHAFFREMDWSTVMKEEASFVPNTKGMEDTDYFDDRGILEAGMDVDEDEEHKEPALHSEKETVRHEHLEVHEAADNAAATPPRSEGKSTSHVRQASLSSLPTDRDTGLTESAPDFGEFVYKNLPLLEKANNDLVRRLRSESLSGSVGDVGRSRHRSLPAGAANLAGFRSLATLTSSPAPSPATLSPPTGPLLAPKGRLRNLSFSEALPPPAPYLYHPPMPSPPLTTAAGDTPKISKVRLEEHELQSRRNSLPSRLRASSFGTGAGNTAANSGGTVDTTHPGEYLQNAKEQLMKDKNVPPLSSNVSSSSLLPSHRQLDVLIADDNPVSLRILEKMLSMLGCRCVIVRNGAEAIRCALGEVKFDVIFMDIRMPIVDGETASRMIKSTNNVNQTTPIVAITAYEQTFQLSQGFDDTMSKPVTKDVLWKILVAIEGRREASII</sequence>
<feature type="compositionally biased region" description="Polar residues" evidence="10">
    <location>
        <begin position="524"/>
        <end position="540"/>
    </location>
</feature>
<feature type="region of interest" description="Disordered" evidence="10">
    <location>
        <begin position="231"/>
        <end position="268"/>
    </location>
</feature>
<feature type="compositionally biased region" description="Polar residues" evidence="10">
    <location>
        <begin position="891"/>
        <end position="900"/>
    </location>
</feature>
<feature type="region of interest" description="Disordered" evidence="10">
    <location>
        <begin position="1965"/>
        <end position="2001"/>
    </location>
</feature>
<evidence type="ECO:0000256" key="7">
    <source>
        <dbReference type="ARBA" id="ARBA00047899"/>
    </source>
</evidence>
<evidence type="ECO:0000259" key="11">
    <source>
        <dbReference type="PROSITE" id="PS50011"/>
    </source>
</evidence>
<feature type="compositionally biased region" description="Low complexity" evidence="10">
    <location>
        <begin position="2149"/>
        <end position="2166"/>
    </location>
</feature>
<dbReference type="InParanoid" id="A0A0L0HNJ0"/>
<dbReference type="GO" id="GO:0005524">
    <property type="term" value="F:ATP binding"/>
    <property type="evidence" value="ECO:0007669"/>
    <property type="project" value="UniProtKB-KW"/>
</dbReference>
<feature type="compositionally biased region" description="Acidic residues" evidence="10">
    <location>
        <begin position="482"/>
        <end position="492"/>
    </location>
</feature>
<feature type="compositionally biased region" description="Polar residues" evidence="10">
    <location>
        <begin position="1979"/>
        <end position="1993"/>
    </location>
</feature>
<dbReference type="InterPro" id="IPR000961">
    <property type="entry name" value="AGC-kinase_C"/>
</dbReference>
<feature type="domain" description="Response regulatory" evidence="12">
    <location>
        <begin position="2209"/>
        <end position="2323"/>
    </location>
</feature>
<keyword evidence="4" id="KW-0547">Nucleotide-binding</keyword>
<keyword evidence="16" id="KW-1185">Reference proteome</keyword>
<feature type="compositionally biased region" description="Low complexity" evidence="10">
    <location>
        <begin position="493"/>
        <end position="514"/>
    </location>
</feature>
<accession>A0A0L0HNJ0</accession>
<evidence type="ECO:0000256" key="1">
    <source>
        <dbReference type="ARBA" id="ARBA00012513"/>
    </source>
</evidence>
<dbReference type="PANTHER" id="PTHR24356">
    <property type="entry name" value="SERINE/THREONINE-PROTEIN KINASE"/>
    <property type="match status" value="1"/>
</dbReference>
<feature type="region of interest" description="Disordered" evidence="10">
    <location>
        <begin position="1076"/>
        <end position="1096"/>
    </location>
</feature>
<name>A0A0L0HNJ0_SPIPD</name>
<feature type="domain" description="Protein kinase" evidence="11">
    <location>
        <begin position="1551"/>
        <end position="1897"/>
    </location>
</feature>
<feature type="compositionally biased region" description="Low complexity" evidence="10">
    <location>
        <begin position="165"/>
        <end position="183"/>
    </location>
</feature>
<feature type="region of interest" description="Disordered" evidence="10">
    <location>
        <begin position="349"/>
        <end position="394"/>
    </location>
</feature>
<feature type="region of interest" description="Disordered" evidence="10">
    <location>
        <begin position="1"/>
        <end position="61"/>
    </location>
</feature>
<comment type="catalytic activity">
    <reaction evidence="7">
        <text>L-threonyl-[protein] + ATP = O-phospho-L-threonyl-[protein] + ADP + H(+)</text>
        <dbReference type="Rhea" id="RHEA:46608"/>
        <dbReference type="Rhea" id="RHEA-COMP:11060"/>
        <dbReference type="Rhea" id="RHEA-COMP:11605"/>
        <dbReference type="ChEBI" id="CHEBI:15378"/>
        <dbReference type="ChEBI" id="CHEBI:30013"/>
        <dbReference type="ChEBI" id="CHEBI:30616"/>
        <dbReference type="ChEBI" id="CHEBI:61977"/>
        <dbReference type="ChEBI" id="CHEBI:456216"/>
        <dbReference type="EC" id="2.7.11.1"/>
    </reaction>
</comment>
<proteinExistence type="predicted"/>
<dbReference type="Gene3D" id="3.40.50.2300">
    <property type="match status" value="1"/>
</dbReference>
<dbReference type="EMBL" id="KQ257453">
    <property type="protein sequence ID" value="KND02389.1"/>
    <property type="molecule type" value="Genomic_DNA"/>
</dbReference>
<dbReference type="Gene3D" id="1.10.510.10">
    <property type="entry name" value="Transferase(Phosphotransferase) domain 1"/>
    <property type="match status" value="2"/>
</dbReference>
<feature type="compositionally biased region" description="Polar residues" evidence="10">
    <location>
        <begin position="1"/>
        <end position="10"/>
    </location>
</feature>
<dbReference type="STRING" id="645134.A0A0L0HNJ0"/>
<dbReference type="Pfam" id="PF00072">
    <property type="entry name" value="Response_reg"/>
    <property type="match status" value="1"/>
</dbReference>
<evidence type="ECO:0000256" key="8">
    <source>
        <dbReference type="ARBA" id="ARBA00048679"/>
    </source>
</evidence>
<dbReference type="GO" id="GO:0000160">
    <property type="term" value="P:phosphorelay signal transduction system"/>
    <property type="evidence" value="ECO:0007669"/>
    <property type="project" value="InterPro"/>
</dbReference>
<evidence type="ECO:0000313" key="15">
    <source>
        <dbReference type="EMBL" id="KND02389.1"/>
    </source>
</evidence>
<evidence type="ECO:0000259" key="12">
    <source>
        <dbReference type="PROSITE" id="PS50110"/>
    </source>
</evidence>
<organism evidence="15 16">
    <name type="scientific">Spizellomyces punctatus (strain DAOM BR117)</name>
    <dbReference type="NCBI Taxonomy" id="645134"/>
    <lineage>
        <taxon>Eukaryota</taxon>
        <taxon>Fungi</taxon>
        <taxon>Fungi incertae sedis</taxon>
        <taxon>Chytridiomycota</taxon>
        <taxon>Chytridiomycota incertae sedis</taxon>
        <taxon>Chytridiomycetes</taxon>
        <taxon>Spizellomycetales</taxon>
        <taxon>Spizellomycetaceae</taxon>
        <taxon>Spizellomyces</taxon>
    </lineage>
</organism>